<name>A0AAV7WAD0_PLEWA</name>
<evidence type="ECO:0000256" key="1">
    <source>
        <dbReference type="SAM" id="MobiDB-lite"/>
    </source>
</evidence>
<proteinExistence type="predicted"/>
<feature type="region of interest" description="Disordered" evidence="1">
    <location>
        <begin position="36"/>
        <end position="58"/>
    </location>
</feature>
<evidence type="ECO:0000313" key="2">
    <source>
        <dbReference type="EMBL" id="KAJ1209667.1"/>
    </source>
</evidence>
<keyword evidence="3" id="KW-1185">Reference proteome</keyword>
<protein>
    <submittedName>
        <fullName evidence="2">Uncharacterized protein</fullName>
    </submittedName>
</protein>
<dbReference type="Proteomes" id="UP001066276">
    <property type="component" value="Chromosome 1_2"/>
</dbReference>
<feature type="region of interest" description="Disordered" evidence="1">
    <location>
        <begin position="1"/>
        <end position="21"/>
    </location>
</feature>
<evidence type="ECO:0000313" key="3">
    <source>
        <dbReference type="Proteomes" id="UP001066276"/>
    </source>
</evidence>
<feature type="compositionally biased region" description="Basic residues" evidence="1">
    <location>
        <begin position="1"/>
        <end position="12"/>
    </location>
</feature>
<dbReference type="AlphaFoldDB" id="A0AAV7WAD0"/>
<sequence>RTMNNMKKHSRKESRVLPIRMPPCKCQKMVAHNEQHELHTRSESGVSQIRMPPCKCQE</sequence>
<dbReference type="EMBL" id="JANPWB010000002">
    <property type="protein sequence ID" value="KAJ1209667.1"/>
    <property type="molecule type" value="Genomic_DNA"/>
</dbReference>
<comment type="caution">
    <text evidence="2">The sequence shown here is derived from an EMBL/GenBank/DDBJ whole genome shotgun (WGS) entry which is preliminary data.</text>
</comment>
<organism evidence="2 3">
    <name type="scientific">Pleurodeles waltl</name>
    <name type="common">Iberian ribbed newt</name>
    <dbReference type="NCBI Taxonomy" id="8319"/>
    <lineage>
        <taxon>Eukaryota</taxon>
        <taxon>Metazoa</taxon>
        <taxon>Chordata</taxon>
        <taxon>Craniata</taxon>
        <taxon>Vertebrata</taxon>
        <taxon>Euteleostomi</taxon>
        <taxon>Amphibia</taxon>
        <taxon>Batrachia</taxon>
        <taxon>Caudata</taxon>
        <taxon>Salamandroidea</taxon>
        <taxon>Salamandridae</taxon>
        <taxon>Pleurodelinae</taxon>
        <taxon>Pleurodeles</taxon>
    </lineage>
</organism>
<accession>A0AAV7WAD0</accession>
<feature type="non-terminal residue" evidence="2">
    <location>
        <position position="58"/>
    </location>
</feature>
<feature type="non-terminal residue" evidence="2">
    <location>
        <position position="1"/>
    </location>
</feature>
<reference evidence="2" key="1">
    <citation type="journal article" date="2022" name="bioRxiv">
        <title>Sequencing and chromosome-scale assembly of the giantPleurodeles waltlgenome.</title>
        <authorList>
            <person name="Brown T."/>
            <person name="Elewa A."/>
            <person name="Iarovenko S."/>
            <person name="Subramanian E."/>
            <person name="Araus A.J."/>
            <person name="Petzold A."/>
            <person name="Susuki M."/>
            <person name="Suzuki K.-i.T."/>
            <person name="Hayashi T."/>
            <person name="Toyoda A."/>
            <person name="Oliveira C."/>
            <person name="Osipova E."/>
            <person name="Leigh N.D."/>
            <person name="Simon A."/>
            <person name="Yun M.H."/>
        </authorList>
    </citation>
    <scope>NUCLEOTIDE SEQUENCE</scope>
    <source>
        <strain evidence="2">20211129_DDA</strain>
        <tissue evidence="2">Liver</tissue>
    </source>
</reference>
<gene>
    <name evidence="2" type="ORF">NDU88_005040</name>
</gene>